<keyword evidence="2" id="KW-0720">Serine protease</keyword>
<keyword evidence="2" id="KW-0645">Protease</keyword>
<dbReference type="GO" id="GO:0006508">
    <property type="term" value="P:proteolysis"/>
    <property type="evidence" value="ECO:0007669"/>
    <property type="project" value="InterPro"/>
</dbReference>
<dbReference type="Pfam" id="PF26549">
    <property type="entry name" value="Tricorn_N"/>
    <property type="match status" value="1"/>
</dbReference>
<keyword evidence="1" id="KW-0378">Hydrolase</keyword>
<dbReference type="Pfam" id="PF07676">
    <property type="entry name" value="PD40"/>
    <property type="match status" value="2"/>
</dbReference>
<protein>
    <submittedName>
        <fullName evidence="5">S9 family peptidase</fullName>
    </submittedName>
</protein>
<dbReference type="Proteomes" id="UP000593892">
    <property type="component" value="Chromosome"/>
</dbReference>
<dbReference type="Gene3D" id="3.40.50.1820">
    <property type="entry name" value="alpha/beta hydrolase"/>
    <property type="match status" value="1"/>
</dbReference>
<sequence length="666" mass="73566">MARFALRFSRPAAFAFLVIGALAQAADLPKVPSIEQSLNFSAPGSVRISPDGQMVVYTAGFANWEDNEFRTQVWLAKAAGGAPLQLTQNAKGASAPQWSPDGKWISFVANRDGKKHIWLIAPQGGEAWQLTSGEAEVQAYEWSPDGKKIAFTSSGAESKTLKDRKEKYGEYEVVGGDYTYTHLYVAELPAEVGGKAKAEALTSGDGFTVNEFSWSPDSTRIAFSAPKDVDLSHGDTADIYVLNVKDKGLKKLVDAPGPDSNPHWSPDGKWIAYETANGEPFYYFKNSRLAAVSAEGGPIRLLTSNFDEEPSLIDWTDDGIWFSGLQKTAVTVFLLDPKQGTYRAAFGDARFLPGTPSFSKDRRWMAFTGSALDDFTEVYLSPVAPFEPKALTSYRDQYKEFRLATSEVISWKSKDDTVIEGVLIKPADFQAGKQYPLLVVIHGGPTGVDRPYRAADRYYPVEQFAAKGAIILRPNYRGSAGYGEEFRSLNVRNLGVGDAWDVLSGVDSLVAQGMVDPERVGCMGWSQGGYISAFLTTGSDRFKAISVGAGISDWMTYYVNTDIHPFTRQYLKATPWEDPEIYRKTSPITNIKQARTPTLIQHGGNDQRVPLPNAYELYQGLKDQGVEARLVVYKGFGHGINKPKQQRHVMEDNLAWFTKWIWGEGQ</sequence>
<feature type="domain" description="Peptidase S9 prolyl oligopeptidase catalytic" evidence="4">
    <location>
        <begin position="464"/>
        <end position="661"/>
    </location>
</feature>
<dbReference type="RefSeq" id="WP_194450239.1">
    <property type="nucleotide sequence ID" value="NZ_CP063849.1"/>
</dbReference>
<dbReference type="SUPFAM" id="SSF82171">
    <property type="entry name" value="DPP6 N-terminal domain-like"/>
    <property type="match status" value="1"/>
</dbReference>
<dbReference type="PANTHER" id="PTHR42776">
    <property type="entry name" value="SERINE PEPTIDASE S9 FAMILY MEMBER"/>
    <property type="match status" value="1"/>
</dbReference>
<dbReference type="AlphaFoldDB" id="A0A7S7NRP3"/>
<evidence type="ECO:0000259" key="4">
    <source>
        <dbReference type="Pfam" id="PF00326"/>
    </source>
</evidence>
<keyword evidence="6" id="KW-1185">Reference proteome</keyword>
<evidence type="ECO:0000313" key="6">
    <source>
        <dbReference type="Proteomes" id="UP000593892"/>
    </source>
</evidence>
<organism evidence="5 6">
    <name type="scientific">Paludibaculum fermentans</name>
    <dbReference type="NCBI Taxonomy" id="1473598"/>
    <lineage>
        <taxon>Bacteria</taxon>
        <taxon>Pseudomonadati</taxon>
        <taxon>Acidobacteriota</taxon>
        <taxon>Terriglobia</taxon>
        <taxon>Bryobacterales</taxon>
        <taxon>Bryobacteraceae</taxon>
        <taxon>Paludibaculum</taxon>
    </lineage>
</organism>
<dbReference type="InterPro" id="IPR001375">
    <property type="entry name" value="Peptidase_S9_cat"/>
</dbReference>
<dbReference type="PANTHER" id="PTHR42776:SF27">
    <property type="entry name" value="DIPEPTIDYL PEPTIDASE FAMILY MEMBER 6"/>
    <property type="match status" value="1"/>
</dbReference>
<evidence type="ECO:0000256" key="3">
    <source>
        <dbReference type="SAM" id="SignalP"/>
    </source>
</evidence>
<feature type="chain" id="PRO_5032650861" evidence="3">
    <location>
        <begin position="26"/>
        <end position="666"/>
    </location>
</feature>
<dbReference type="Gene3D" id="2.120.10.30">
    <property type="entry name" value="TolB, C-terminal domain"/>
    <property type="match status" value="2"/>
</dbReference>
<proteinExistence type="predicted"/>
<evidence type="ECO:0000256" key="2">
    <source>
        <dbReference type="ARBA" id="ARBA00022825"/>
    </source>
</evidence>
<dbReference type="InterPro" id="IPR029058">
    <property type="entry name" value="AB_hydrolase_fold"/>
</dbReference>
<name>A0A7S7NRP3_PALFE</name>
<dbReference type="KEGG" id="pfer:IRI77_01030"/>
<evidence type="ECO:0000313" key="5">
    <source>
        <dbReference type="EMBL" id="QOY88577.1"/>
    </source>
</evidence>
<accession>A0A7S7NRP3</accession>
<dbReference type="EMBL" id="CP063849">
    <property type="protein sequence ID" value="QOY88577.1"/>
    <property type="molecule type" value="Genomic_DNA"/>
</dbReference>
<reference evidence="5 6" key="1">
    <citation type="submission" date="2020-10" db="EMBL/GenBank/DDBJ databases">
        <title>Complete genome sequence of Paludibaculum fermentans P105T, a facultatively anaerobic acidobacterium capable of dissimilatory Fe(III) reduction.</title>
        <authorList>
            <person name="Dedysh S.N."/>
            <person name="Beletsky A.V."/>
            <person name="Kulichevskaya I.S."/>
            <person name="Mardanov A.V."/>
            <person name="Ravin N.V."/>
        </authorList>
    </citation>
    <scope>NUCLEOTIDE SEQUENCE [LARGE SCALE GENOMIC DNA]</scope>
    <source>
        <strain evidence="5 6">P105</strain>
    </source>
</reference>
<evidence type="ECO:0000256" key="1">
    <source>
        <dbReference type="ARBA" id="ARBA00022801"/>
    </source>
</evidence>
<dbReference type="GO" id="GO:0004252">
    <property type="term" value="F:serine-type endopeptidase activity"/>
    <property type="evidence" value="ECO:0007669"/>
    <property type="project" value="TreeGrafter"/>
</dbReference>
<dbReference type="SUPFAM" id="SSF53474">
    <property type="entry name" value="alpha/beta-Hydrolases"/>
    <property type="match status" value="1"/>
</dbReference>
<feature type="signal peptide" evidence="3">
    <location>
        <begin position="1"/>
        <end position="25"/>
    </location>
</feature>
<dbReference type="Pfam" id="PF00326">
    <property type="entry name" value="Peptidase_S9"/>
    <property type="match status" value="1"/>
</dbReference>
<dbReference type="InterPro" id="IPR011042">
    <property type="entry name" value="6-blade_b-propeller_TolB-like"/>
</dbReference>
<dbReference type="InterPro" id="IPR011659">
    <property type="entry name" value="WD40"/>
</dbReference>
<keyword evidence="3" id="KW-0732">Signal</keyword>
<gene>
    <name evidence="5" type="ORF">IRI77_01030</name>
</gene>